<evidence type="ECO:0000256" key="14">
    <source>
        <dbReference type="ARBA" id="ARBA00048988"/>
    </source>
</evidence>
<keyword evidence="10" id="KW-0413">Isomerase</keyword>
<dbReference type="InterPro" id="IPR006935">
    <property type="entry name" value="Helicase/UvrB_N"/>
</dbReference>
<feature type="region of interest" description="Disordered" evidence="15">
    <location>
        <begin position="823"/>
        <end position="857"/>
    </location>
</feature>
<keyword evidence="6 18" id="KW-0347">Helicase</keyword>
<comment type="catalytic activity">
    <reaction evidence="14">
        <text>ATP + H2O = ADP + phosphate + H(+)</text>
        <dbReference type="Rhea" id="RHEA:13065"/>
        <dbReference type="ChEBI" id="CHEBI:15377"/>
        <dbReference type="ChEBI" id="CHEBI:15378"/>
        <dbReference type="ChEBI" id="CHEBI:30616"/>
        <dbReference type="ChEBI" id="CHEBI:43474"/>
        <dbReference type="ChEBI" id="CHEBI:456216"/>
        <dbReference type="EC" id="5.6.2.4"/>
    </reaction>
</comment>
<comment type="similarity">
    <text evidence="2">Belongs to the helicase family. RAD25/XPB subfamily.</text>
</comment>
<dbReference type="InterPro" id="IPR050615">
    <property type="entry name" value="ATP-dep_DNA_Helicase"/>
</dbReference>
<evidence type="ECO:0000259" key="17">
    <source>
        <dbReference type="PROSITE" id="PS51194"/>
    </source>
</evidence>
<evidence type="ECO:0000256" key="6">
    <source>
        <dbReference type="ARBA" id="ARBA00022806"/>
    </source>
</evidence>
<organism evidence="18 19">
    <name type="scientific">Athelia psychrophila</name>
    <dbReference type="NCBI Taxonomy" id="1759441"/>
    <lineage>
        <taxon>Eukaryota</taxon>
        <taxon>Fungi</taxon>
        <taxon>Dikarya</taxon>
        <taxon>Basidiomycota</taxon>
        <taxon>Agaricomycotina</taxon>
        <taxon>Agaricomycetes</taxon>
        <taxon>Agaricomycetidae</taxon>
        <taxon>Atheliales</taxon>
        <taxon>Atheliaceae</taxon>
        <taxon>Athelia</taxon>
    </lineage>
</organism>
<keyword evidence="9" id="KW-0234">DNA repair</keyword>
<feature type="compositionally biased region" description="Polar residues" evidence="15">
    <location>
        <begin position="11"/>
        <end position="25"/>
    </location>
</feature>
<dbReference type="OrthoDB" id="10262986at2759"/>
<dbReference type="AlphaFoldDB" id="A0A166UN33"/>
<dbReference type="Gene3D" id="3.40.50.300">
    <property type="entry name" value="P-loop containing nucleotide triphosphate hydrolases"/>
    <property type="match status" value="2"/>
</dbReference>
<dbReference type="SMART" id="SM00487">
    <property type="entry name" value="DEXDc"/>
    <property type="match status" value="1"/>
</dbReference>
<dbReference type="InterPro" id="IPR032438">
    <property type="entry name" value="ERCC3_RAD25_C"/>
</dbReference>
<keyword evidence="19" id="KW-1185">Reference proteome</keyword>
<evidence type="ECO:0000313" key="19">
    <source>
        <dbReference type="Proteomes" id="UP000076532"/>
    </source>
</evidence>
<evidence type="ECO:0000259" key="16">
    <source>
        <dbReference type="PROSITE" id="PS51192"/>
    </source>
</evidence>
<keyword evidence="7" id="KW-0067">ATP-binding</keyword>
<gene>
    <name evidence="18" type="ORF">FIBSPDRAFT_944919</name>
</gene>
<dbReference type="InterPro" id="IPR032830">
    <property type="entry name" value="XPB/Ssl2_N"/>
</dbReference>
<evidence type="ECO:0000256" key="8">
    <source>
        <dbReference type="ARBA" id="ARBA00023125"/>
    </source>
</evidence>
<keyword evidence="3" id="KW-0547">Nucleotide-binding</keyword>
<dbReference type="InterPro" id="IPR001161">
    <property type="entry name" value="XPB/Ssl2"/>
</dbReference>
<name>A0A166UN33_9AGAM</name>
<dbReference type="STRING" id="436010.A0A166UN33"/>
<evidence type="ECO:0000256" key="12">
    <source>
        <dbReference type="ARBA" id="ARBA00034617"/>
    </source>
</evidence>
<dbReference type="GO" id="GO:0016787">
    <property type="term" value="F:hydrolase activity"/>
    <property type="evidence" value="ECO:0007669"/>
    <property type="project" value="UniProtKB-KW"/>
</dbReference>
<dbReference type="Proteomes" id="UP000076532">
    <property type="component" value="Unassembled WGS sequence"/>
</dbReference>
<dbReference type="SMART" id="SM00490">
    <property type="entry name" value="HELICc"/>
    <property type="match status" value="1"/>
</dbReference>
<dbReference type="GO" id="GO:0005675">
    <property type="term" value="C:transcription factor TFIIH holo complex"/>
    <property type="evidence" value="ECO:0007669"/>
    <property type="project" value="TreeGrafter"/>
</dbReference>
<evidence type="ECO:0000256" key="10">
    <source>
        <dbReference type="ARBA" id="ARBA00023235"/>
    </source>
</evidence>
<dbReference type="GO" id="GO:0005524">
    <property type="term" value="F:ATP binding"/>
    <property type="evidence" value="ECO:0007669"/>
    <property type="project" value="UniProtKB-KW"/>
</dbReference>
<keyword evidence="8" id="KW-0238">DNA-binding</keyword>
<evidence type="ECO:0000256" key="7">
    <source>
        <dbReference type="ARBA" id="ARBA00022840"/>
    </source>
</evidence>
<dbReference type="CDD" id="cd18789">
    <property type="entry name" value="SF2_C_XPB"/>
    <property type="match status" value="1"/>
</dbReference>
<evidence type="ECO:0000256" key="11">
    <source>
        <dbReference type="ARBA" id="ARBA00023242"/>
    </source>
</evidence>
<keyword evidence="5" id="KW-0378">Hydrolase</keyword>
<proteinExistence type="inferred from homology"/>
<dbReference type="GO" id="GO:0006289">
    <property type="term" value="P:nucleotide-excision repair"/>
    <property type="evidence" value="ECO:0007669"/>
    <property type="project" value="InterPro"/>
</dbReference>
<reference evidence="18 19" key="1">
    <citation type="journal article" date="2016" name="Mol. Biol. Evol.">
        <title>Comparative Genomics of Early-Diverging Mushroom-Forming Fungi Provides Insights into the Origins of Lignocellulose Decay Capabilities.</title>
        <authorList>
            <person name="Nagy L.G."/>
            <person name="Riley R."/>
            <person name="Tritt A."/>
            <person name="Adam C."/>
            <person name="Daum C."/>
            <person name="Floudas D."/>
            <person name="Sun H."/>
            <person name="Yadav J.S."/>
            <person name="Pangilinan J."/>
            <person name="Larsson K.H."/>
            <person name="Matsuura K."/>
            <person name="Barry K."/>
            <person name="Labutti K."/>
            <person name="Kuo R."/>
            <person name="Ohm R.A."/>
            <person name="Bhattacharya S.S."/>
            <person name="Shirouzu T."/>
            <person name="Yoshinaga Y."/>
            <person name="Martin F.M."/>
            <person name="Grigoriev I.V."/>
            <person name="Hibbett D.S."/>
        </authorList>
    </citation>
    <scope>NUCLEOTIDE SEQUENCE [LARGE SCALE GENOMIC DNA]</scope>
    <source>
        <strain evidence="18 19">CBS 109695</strain>
    </source>
</reference>
<dbReference type="PROSITE" id="PS51194">
    <property type="entry name" value="HELICASE_CTER"/>
    <property type="match status" value="1"/>
</dbReference>
<dbReference type="PRINTS" id="PR00851">
    <property type="entry name" value="XRODRMPGMNTB"/>
</dbReference>
<feature type="compositionally biased region" description="Acidic residues" evidence="15">
    <location>
        <begin position="27"/>
        <end position="41"/>
    </location>
</feature>
<evidence type="ECO:0000256" key="3">
    <source>
        <dbReference type="ARBA" id="ARBA00022741"/>
    </source>
</evidence>
<dbReference type="PANTHER" id="PTHR11274">
    <property type="entry name" value="RAD25/XP-B DNA REPAIR HELICASE"/>
    <property type="match status" value="1"/>
</dbReference>
<keyword evidence="4" id="KW-0227">DNA damage</keyword>
<dbReference type="GO" id="GO:0000112">
    <property type="term" value="C:nucleotide-excision repair factor 3 complex"/>
    <property type="evidence" value="ECO:0007669"/>
    <property type="project" value="TreeGrafter"/>
</dbReference>
<feature type="domain" description="Helicase ATP-binding" evidence="16">
    <location>
        <begin position="371"/>
        <end position="535"/>
    </location>
</feature>
<dbReference type="EMBL" id="KV417488">
    <property type="protein sequence ID" value="KZP31853.1"/>
    <property type="molecule type" value="Genomic_DNA"/>
</dbReference>
<keyword evidence="11" id="KW-0539">Nucleus</keyword>
<dbReference type="Pfam" id="PF13625">
    <property type="entry name" value="Helicase_C_3"/>
    <property type="match status" value="1"/>
</dbReference>
<evidence type="ECO:0000256" key="1">
    <source>
        <dbReference type="ARBA" id="ARBA00004123"/>
    </source>
</evidence>
<dbReference type="Pfam" id="PF16203">
    <property type="entry name" value="ERCC3_RAD25_C"/>
    <property type="match status" value="1"/>
</dbReference>
<dbReference type="NCBIfam" id="TIGR00603">
    <property type="entry name" value="rad25"/>
    <property type="match status" value="1"/>
</dbReference>
<feature type="region of interest" description="Disordered" evidence="15">
    <location>
        <begin position="1"/>
        <end position="47"/>
    </location>
</feature>
<feature type="compositionally biased region" description="Basic and acidic residues" evidence="15">
    <location>
        <begin position="830"/>
        <end position="850"/>
    </location>
</feature>
<dbReference type="FunFam" id="3.40.50.300:FF:000077">
    <property type="entry name" value="Probable DNA repair helicase RAD25"/>
    <property type="match status" value="1"/>
</dbReference>
<dbReference type="InterPro" id="IPR027417">
    <property type="entry name" value="P-loop_NTPase"/>
</dbReference>
<protein>
    <recommendedName>
        <fullName evidence="13">DNA 3'-5' helicase</fullName>
        <ecNumber evidence="13">5.6.2.4</ecNumber>
    </recommendedName>
</protein>
<accession>A0A166UN33</accession>
<dbReference type="EC" id="5.6.2.4" evidence="13"/>
<dbReference type="CDD" id="cd18029">
    <property type="entry name" value="DEXHc_XPB"/>
    <property type="match status" value="1"/>
</dbReference>
<evidence type="ECO:0000256" key="2">
    <source>
        <dbReference type="ARBA" id="ARBA00006637"/>
    </source>
</evidence>
<dbReference type="SUPFAM" id="SSF52540">
    <property type="entry name" value="P-loop containing nucleoside triphosphate hydrolases"/>
    <property type="match status" value="2"/>
</dbReference>
<dbReference type="PANTHER" id="PTHR11274:SF0">
    <property type="entry name" value="GENERAL TRANSCRIPTION AND DNA REPAIR FACTOR IIH HELICASE SUBUNIT XPB"/>
    <property type="match status" value="1"/>
</dbReference>
<dbReference type="GO" id="GO:0003677">
    <property type="term" value="F:DNA binding"/>
    <property type="evidence" value="ECO:0007669"/>
    <property type="project" value="UniProtKB-KW"/>
</dbReference>
<dbReference type="GO" id="GO:0043138">
    <property type="term" value="F:3'-5' DNA helicase activity"/>
    <property type="evidence" value="ECO:0007669"/>
    <property type="project" value="UniProtKB-EC"/>
</dbReference>
<evidence type="ECO:0000313" key="18">
    <source>
        <dbReference type="EMBL" id="KZP31853.1"/>
    </source>
</evidence>
<dbReference type="GO" id="GO:0097550">
    <property type="term" value="C:transcription preinitiation complex"/>
    <property type="evidence" value="ECO:0007669"/>
    <property type="project" value="TreeGrafter"/>
</dbReference>
<evidence type="ECO:0000256" key="9">
    <source>
        <dbReference type="ARBA" id="ARBA00023204"/>
    </source>
</evidence>
<evidence type="ECO:0000256" key="13">
    <source>
        <dbReference type="ARBA" id="ARBA00034808"/>
    </source>
</evidence>
<dbReference type="InterPro" id="IPR001650">
    <property type="entry name" value="Helicase_C-like"/>
</dbReference>
<dbReference type="FunFam" id="3.40.50.300:FF:000117">
    <property type="entry name" value="Putative DNA repair helicase rad25"/>
    <property type="match status" value="1"/>
</dbReference>
<evidence type="ECO:0000256" key="5">
    <source>
        <dbReference type="ARBA" id="ARBA00022801"/>
    </source>
</evidence>
<sequence>MFKRSAEDFGESSNAYKRSKSNSGNEEYLDINGEAEPDSPSEEGLVPRGATINFSALTRKLAHARRTVPDVRNEDMSSLAAHRRQQDKMVSQIFMDQDFSWLHLKPDHASRPLWISPEDGHIILEAFSPIAEQAQDFLVAISEPVSRPAFIHEYKLTSYSLYAAVSVGLQTEDIIEVLNRLSKVPVPEAIIDFIRERTLSYGKVKLVLKHNKYWVESSHPDTLQHLLKDKVIREARVVTQQTDTSIKASTFTTAKAPVKGSLVVAGVKEAEKKKDAGQAGGPSAPTPSIDDLFTSVVGVDADEIDEDDENVHAFEIADDKIDDVKKRCNELEYPMLEEYDFRNDTANANLDIDLKPATTIRPYQETSLSKMFGNGRARSGIIVLPCGAGKTLVGITAACTIKKSCLVLCTSSVSVMQWKKEFMKWSNVTDRQIAVFTADQKEKACFAGDSGIVVSTYSMVANTHNRSHESKKMMDFLTSREWGFILLDEVHVVPAAMFRRVVTTIKAHSKLGLTATLVREDDKIADLNYMIGPKLYEANWMDLAAKGHIANVQCAEVWCPMTPEFYREYLREQSRKRMLLYCMNPRKFQACQFLIKYHEDRGDKIIVFSDNVFALEAYAKKLGKLYIHGGTGQVERMRILQHFQHSPNVNTIFLSKVGDTSIDLPEATCLIQISSHFGSRRQEAQRLGRILRAKRRNDEGFNAFFYSLVSKDTQEMFYSTKRQQFLIDQGYAFKVITHLDGLESLPDLVYKTRDEQIELISSVLLANESEADLGTDVRAVEGDLAGTVTSKDFGPTKFPAAQRTTGSLTALSGGQHMSYVEQNKSANKKLAREAAPRNKLFAKREKDKAASRKAATK</sequence>
<comment type="subcellular location">
    <subcellularLocation>
        <location evidence="1">Nucleus</location>
    </subcellularLocation>
</comment>
<evidence type="ECO:0000256" key="15">
    <source>
        <dbReference type="SAM" id="MobiDB-lite"/>
    </source>
</evidence>
<dbReference type="PROSITE" id="PS51192">
    <property type="entry name" value="HELICASE_ATP_BIND_1"/>
    <property type="match status" value="1"/>
</dbReference>
<dbReference type="Pfam" id="PF04851">
    <property type="entry name" value="ResIII"/>
    <property type="match status" value="1"/>
</dbReference>
<dbReference type="GO" id="GO:0006367">
    <property type="term" value="P:transcription initiation at RNA polymerase II promoter"/>
    <property type="evidence" value="ECO:0007669"/>
    <property type="project" value="InterPro"/>
</dbReference>
<dbReference type="InterPro" id="IPR014001">
    <property type="entry name" value="Helicase_ATP-bd"/>
</dbReference>
<feature type="domain" description="Helicase C-terminal" evidence="17">
    <location>
        <begin position="589"/>
        <end position="743"/>
    </location>
</feature>
<evidence type="ECO:0000256" key="4">
    <source>
        <dbReference type="ARBA" id="ARBA00022763"/>
    </source>
</evidence>
<comment type="catalytic activity">
    <reaction evidence="12">
        <text>Couples ATP hydrolysis with the unwinding of duplex DNA by translocating in the 3'-5' direction.</text>
        <dbReference type="EC" id="5.6.2.4"/>
    </reaction>
</comment>